<comment type="caution">
    <text evidence="1">The sequence shown here is derived from an EMBL/GenBank/DDBJ whole genome shotgun (WGS) entry which is preliminary data.</text>
</comment>
<protein>
    <recommendedName>
        <fullName evidence="3">Carboxypeptidase regulatory-like domain-containing protein</fullName>
    </recommendedName>
</protein>
<dbReference type="PROSITE" id="PS51257">
    <property type="entry name" value="PROKAR_LIPOPROTEIN"/>
    <property type="match status" value="1"/>
</dbReference>
<dbReference type="Proteomes" id="UP000316095">
    <property type="component" value="Unassembled WGS sequence"/>
</dbReference>
<evidence type="ECO:0008006" key="3">
    <source>
        <dbReference type="Google" id="ProtNLM"/>
    </source>
</evidence>
<gene>
    <name evidence="1" type="ORF">Pan54_03440</name>
</gene>
<reference evidence="1 2" key="1">
    <citation type="submission" date="2019-02" db="EMBL/GenBank/DDBJ databases">
        <title>Deep-cultivation of Planctomycetes and their phenomic and genomic characterization uncovers novel biology.</title>
        <authorList>
            <person name="Wiegand S."/>
            <person name="Jogler M."/>
            <person name="Boedeker C."/>
            <person name="Pinto D."/>
            <person name="Vollmers J."/>
            <person name="Rivas-Marin E."/>
            <person name="Kohn T."/>
            <person name="Peeters S.H."/>
            <person name="Heuer A."/>
            <person name="Rast P."/>
            <person name="Oberbeckmann S."/>
            <person name="Bunk B."/>
            <person name="Jeske O."/>
            <person name="Meyerdierks A."/>
            <person name="Storesund J.E."/>
            <person name="Kallscheuer N."/>
            <person name="Luecker S."/>
            <person name="Lage O.M."/>
            <person name="Pohl T."/>
            <person name="Merkel B.J."/>
            <person name="Hornburger P."/>
            <person name="Mueller R.-W."/>
            <person name="Bruemmer F."/>
            <person name="Labrenz M."/>
            <person name="Spormann A.M."/>
            <person name="Op Den Camp H."/>
            <person name="Overmann J."/>
            <person name="Amann R."/>
            <person name="Jetten M.S.M."/>
            <person name="Mascher T."/>
            <person name="Medema M.H."/>
            <person name="Devos D.P."/>
            <person name="Kaster A.-K."/>
            <person name="Ovreas L."/>
            <person name="Rohde M."/>
            <person name="Galperin M.Y."/>
            <person name="Jogler C."/>
        </authorList>
    </citation>
    <scope>NUCLEOTIDE SEQUENCE [LARGE SCALE GENOMIC DNA]</scope>
    <source>
        <strain evidence="1 2">Pan54</strain>
    </source>
</reference>
<proteinExistence type="predicted"/>
<dbReference type="AlphaFoldDB" id="A0A5C5X9H7"/>
<name>A0A5C5X9H7_9PLAN</name>
<sequence length="156" mass="16594">MISKDSKDFFPLCMNGFCLISLVPFLAGCDSSAAQQGELVEVTGKVLCQGEPLSSGVVRFEPIPLKSESAVAQGILKEDGLFSLRTSEEPGAFAGKYRVLLTTANERTPGMITEGSPNSCKLGDTGQTVQVNFGSNNYFEIHAADQQGFHDPVAGE</sequence>
<dbReference type="RefSeq" id="WP_146501846.1">
    <property type="nucleotide sequence ID" value="NZ_SJPG01000001.1"/>
</dbReference>
<keyword evidence="2" id="KW-1185">Reference proteome</keyword>
<evidence type="ECO:0000313" key="2">
    <source>
        <dbReference type="Proteomes" id="UP000316095"/>
    </source>
</evidence>
<accession>A0A5C5X9H7</accession>
<dbReference type="EMBL" id="SJPG01000001">
    <property type="protein sequence ID" value="TWT59636.1"/>
    <property type="molecule type" value="Genomic_DNA"/>
</dbReference>
<evidence type="ECO:0000313" key="1">
    <source>
        <dbReference type="EMBL" id="TWT59636.1"/>
    </source>
</evidence>
<organism evidence="1 2">
    <name type="scientific">Rubinisphaera italica</name>
    <dbReference type="NCBI Taxonomy" id="2527969"/>
    <lineage>
        <taxon>Bacteria</taxon>
        <taxon>Pseudomonadati</taxon>
        <taxon>Planctomycetota</taxon>
        <taxon>Planctomycetia</taxon>
        <taxon>Planctomycetales</taxon>
        <taxon>Planctomycetaceae</taxon>
        <taxon>Rubinisphaera</taxon>
    </lineage>
</organism>